<dbReference type="GO" id="GO:0009306">
    <property type="term" value="P:protein secretion"/>
    <property type="evidence" value="ECO:0007669"/>
    <property type="project" value="InterPro"/>
</dbReference>
<dbReference type="Proteomes" id="UP000274097">
    <property type="component" value="Unassembled WGS sequence"/>
</dbReference>
<feature type="compositionally biased region" description="Pro residues" evidence="5">
    <location>
        <begin position="116"/>
        <end position="129"/>
    </location>
</feature>
<dbReference type="GO" id="GO:0005886">
    <property type="term" value="C:plasma membrane"/>
    <property type="evidence" value="ECO:0007669"/>
    <property type="project" value="InterPro"/>
</dbReference>
<feature type="region of interest" description="Disordered" evidence="5">
    <location>
        <begin position="109"/>
        <end position="129"/>
    </location>
</feature>
<dbReference type="Proteomes" id="UP000278036">
    <property type="component" value="Unassembled WGS sequence"/>
</dbReference>
<keyword evidence="4" id="KW-0472">Membrane</keyword>
<protein>
    <recommendedName>
        <fullName evidence="6">Translocation and assembly module TamB C-terminal domain-containing protein</fullName>
    </recommendedName>
</protein>
<feature type="region of interest" description="Disordered" evidence="5">
    <location>
        <begin position="977"/>
        <end position="1009"/>
    </location>
</feature>
<evidence type="ECO:0000313" key="7">
    <source>
        <dbReference type="EMBL" id="RKK04476.1"/>
    </source>
</evidence>
<comment type="subcellular location">
    <subcellularLocation>
        <location evidence="1">Membrane</location>
        <topology evidence="1">Single-pass membrane protein</topology>
    </subcellularLocation>
</comment>
<evidence type="ECO:0000256" key="5">
    <source>
        <dbReference type="SAM" id="MobiDB-lite"/>
    </source>
</evidence>
<dbReference type="PANTHER" id="PTHR36985">
    <property type="entry name" value="TRANSLOCATION AND ASSEMBLY MODULE SUBUNIT TAMB"/>
    <property type="match status" value="1"/>
</dbReference>
<sequence>MKWVGGVLAVLILLPILLVGGVLLGANTAPGQRAIAGLAARFVPGLAIEGLNGPIPDSPGFDRLTMADAKGPWLVVENAKINLDLLALLHRELLIERVAASRVALLRLPESEPKPPEPPPTEPTSLIPTPPALPVAVRLRALDIARIEIPRELVSATVEESGPPEGFALKAEGDASLVAQALAARLRLERIGKPGELTLEAGLDPKADLKLNLRVQEPPGGVLATAIKAPDQPTDLNLTLDGPASGAALRAEGTVGDAARFAAHGTIGMNPDNSARIALEGDAALPTVLPPPIAQAEFALDASQTSAGGLNLARLWLRAPGGEVSAQGSLELLNVEGHINNSASLGPLVPEVLGWEAIALNGSIANGQDFKLRVVPQGLRLPAPADAALGPAPVVDYAGTISRIDSLTVDGAATRLEASGTFGDQLDLALHLVVPEASRISPEVAGPLDLRATAKGPMADPAVTAHLTSPGLTVAGRRLEAPDLQVESPAVMGLTGSARLNARAEGLPVTLALRAAAEGTLIRLQEARGQFGPVDIAADGTFDTATTLFDGTASAKSENLAPLSALAGQPVAGKLDIGAKLVPQDGRQGIDAHARVQQLQAAGQTIAAELTLRGTDAALDFAAKASLPQANVDGRGRFSRGDNGMRFDLAALDVAQGQYGIRLAAPGSILLPPGGAVEIPGLRLAARPAGNITVSGRWGPERADLRLALAALPVSVANLFVPEPQFGGTVVGDVRVTGPTSAPEVNAVINGTGLTVTAPWSRGWPAATLRVEATRNGAGAIRANASLRAGSLANVTAEANLPQGPGTDAPLSATIKGNADLATALAPTLGGGANQVNGRIVMDASASGTLGAPQLGGTVDLTNGTVRNQLYGLRLTNITARLRAQGERILLERLNARAGRGSINAQGFVDPFTAGIPIEISVTARNAEPLQSELVTLLTDADLRFTGPLQVSPALAGTIRLRRVVINIAQQLPGGGVPTLGDVQERGGPNSRPATRVTPRRNVAPPAPNLKATPAAPIALNLQVQAPQSILVRGRGLDAELGGTVHIGGTVADPAPDGTFNLRRGTFQLLDRQLTFSNGALVFDGAGLLPSLDFTATTTVQNVTITVTISGQPNAPKVEFTSFPELPQDEVLARLLFGRSADKLSPFEVAQLAASLAGTAGVLPGGGGQGFLGRLANRLGLDRLGIGNTNDTGTGDVNSSSLEAGGYVGNGVYVGVEQGLEGGPRVGVEVQVTPRLKLESSTGSEAGERMGLSYEFEY</sequence>
<accession>A0A3A9JKZ7</accession>
<evidence type="ECO:0000313" key="9">
    <source>
        <dbReference type="Proteomes" id="UP000274097"/>
    </source>
</evidence>
<dbReference type="InParanoid" id="A0A3A9JKZ7"/>
<reference evidence="7 10" key="1">
    <citation type="submission" date="2018-09" db="EMBL/GenBank/DDBJ databases">
        <title>Roseomonas sp. nov., isolated from feces of Tibetan antelopes in the Qinghai-Tibet plateau, China.</title>
        <authorList>
            <person name="Tian Z."/>
        </authorList>
    </citation>
    <scope>NUCLEOTIDE SEQUENCE [LARGE SCALE GENOMIC DNA]</scope>
    <source>
        <strain evidence="8 9">Z23</strain>
        <strain evidence="7 10">Z24</strain>
    </source>
</reference>
<evidence type="ECO:0000256" key="4">
    <source>
        <dbReference type="ARBA" id="ARBA00023136"/>
    </source>
</evidence>
<feature type="domain" description="Translocation and assembly module TamB C-terminal" evidence="6">
    <location>
        <begin position="893"/>
        <end position="1258"/>
    </location>
</feature>
<dbReference type="EMBL" id="RAQU01000042">
    <property type="protein sequence ID" value="RKK04476.1"/>
    <property type="molecule type" value="Genomic_DNA"/>
</dbReference>
<dbReference type="PANTHER" id="PTHR36985:SF1">
    <property type="entry name" value="TRANSLOCATION AND ASSEMBLY MODULE SUBUNIT TAMB"/>
    <property type="match status" value="1"/>
</dbReference>
<keyword evidence="2" id="KW-0812">Transmembrane</keyword>
<name>A0A3A9JKZ7_9PROT</name>
<keyword evidence="3" id="KW-1133">Transmembrane helix</keyword>
<proteinExistence type="predicted"/>
<dbReference type="Pfam" id="PF04357">
    <property type="entry name" value="TamB"/>
    <property type="match status" value="1"/>
</dbReference>
<evidence type="ECO:0000313" key="10">
    <source>
        <dbReference type="Proteomes" id="UP000278036"/>
    </source>
</evidence>
<evidence type="ECO:0000256" key="2">
    <source>
        <dbReference type="ARBA" id="ARBA00022692"/>
    </source>
</evidence>
<comment type="caution">
    <text evidence="7">The sequence shown here is derived from an EMBL/GenBank/DDBJ whole genome shotgun (WGS) entry which is preliminary data.</text>
</comment>
<gene>
    <name evidence="7" type="ORF">D6Z83_09280</name>
    <name evidence="8" type="ORF">EBE87_08380</name>
</gene>
<dbReference type="GO" id="GO:0097347">
    <property type="term" value="C:TAM protein secretion complex"/>
    <property type="evidence" value="ECO:0007669"/>
    <property type="project" value="TreeGrafter"/>
</dbReference>
<dbReference type="InterPro" id="IPR007452">
    <property type="entry name" value="TamB_C"/>
</dbReference>
<dbReference type="AlphaFoldDB" id="A0A3A9JKZ7"/>
<evidence type="ECO:0000256" key="3">
    <source>
        <dbReference type="ARBA" id="ARBA00022989"/>
    </source>
</evidence>
<dbReference type="EMBL" id="RFLX01000004">
    <property type="protein sequence ID" value="RMI25710.1"/>
    <property type="molecule type" value="Genomic_DNA"/>
</dbReference>
<evidence type="ECO:0000313" key="8">
    <source>
        <dbReference type="EMBL" id="RMI25710.1"/>
    </source>
</evidence>
<organism evidence="7 10">
    <name type="scientific">Teichococcus wenyumeiae</name>
    <dbReference type="NCBI Taxonomy" id="2478470"/>
    <lineage>
        <taxon>Bacteria</taxon>
        <taxon>Pseudomonadati</taxon>
        <taxon>Pseudomonadota</taxon>
        <taxon>Alphaproteobacteria</taxon>
        <taxon>Acetobacterales</taxon>
        <taxon>Roseomonadaceae</taxon>
        <taxon>Roseomonas</taxon>
    </lineage>
</organism>
<evidence type="ECO:0000256" key="1">
    <source>
        <dbReference type="ARBA" id="ARBA00004167"/>
    </source>
</evidence>
<keyword evidence="9" id="KW-1185">Reference proteome</keyword>
<evidence type="ECO:0000259" key="6">
    <source>
        <dbReference type="Pfam" id="PF04357"/>
    </source>
</evidence>